<organism evidence="4 5">
    <name type="scientific">Eimeria brunetti</name>
    <dbReference type="NCBI Taxonomy" id="51314"/>
    <lineage>
        <taxon>Eukaryota</taxon>
        <taxon>Sar</taxon>
        <taxon>Alveolata</taxon>
        <taxon>Apicomplexa</taxon>
        <taxon>Conoidasida</taxon>
        <taxon>Coccidia</taxon>
        <taxon>Eucoccidiorida</taxon>
        <taxon>Eimeriorina</taxon>
        <taxon>Eimeriidae</taxon>
        <taxon>Eimeria</taxon>
    </lineage>
</organism>
<proteinExistence type="predicted"/>
<dbReference type="Proteomes" id="UP000030750">
    <property type="component" value="Unassembled WGS sequence"/>
</dbReference>
<feature type="coiled-coil region" evidence="2">
    <location>
        <begin position="281"/>
        <end position="319"/>
    </location>
</feature>
<feature type="compositionally biased region" description="Polar residues" evidence="3">
    <location>
        <begin position="85"/>
        <end position="101"/>
    </location>
</feature>
<dbReference type="PANTHER" id="PTHR18962:SF0">
    <property type="entry name" value="COILED-COIL DOMAIN-CONTAINING PROTEIN 39"/>
    <property type="match status" value="1"/>
</dbReference>
<reference evidence="4" key="2">
    <citation type="submission" date="2013-10" db="EMBL/GenBank/DDBJ databases">
        <authorList>
            <person name="Aslett M."/>
        </authorList>
    </citation>
    <scope>NUCLEOTIDE SEQUENCE [LARGE SCALE GENOMIC DNA]</scope>
    <source>
        <strain evidence="4">Houghton</strain>
    </source>
</reference>
<gene>
    <name evidence="4" type="ORF">EBH_0055690</name>
</gene>
<dbReference type="Pfam" id="PF24161">
    <property type="entry name" value="CCDC39"/>
    <property type="match status" value="1"/>
</dbReference>
<feature type="coiled-coil region" evidence="2">
    <location>
        <begin position="424"/>
        <end position="465"/>
    </location>
</feature>
<dbReference type="VEuPathDB" id="ToxoDB:EBH_0055690"/>
<evidence type="ECO:0000256" key="2">
    <source>
        <dbReference type="SAM" id="Coils"/>
    </source>
</evidence>
<reference evidence="4" key="1">
    <citation type="submission" date="2013-10" db="EMBL/GenBank/DDBJ databases">
        <title>Genomic analysis of the causative agents of coccidiosis in chickens.</title>
        <authorList>
            <person name="Reid A.J."/>
            <person name="Blake D."/>
            <person name="Billington K."/>
            <person name="Browne H."/>
            <person name="Dunn M."/>
            <person name="Hung S."/>
            <person name="Kawahara F."/>
            <person name="Miranda-Saavedra D."/>
            <person name="Mourier T."/>
            <person name="Nagra H."/>
            <person name="Otto T.D."/>
            <person name="Rawlings N."/>
            <person name="Sanchez A."/>
            <person name="Sanders M."/>
            <person name="Subramaniam C."/>
            <person name="Tay Y."/>
            <person name="Dear P."/>
            <person name="Doerig C."/>
            <person name="Gruber A."/>
            <person name="Parkinson J."/>
            <person name="Shirley M."/>
            <person name="Wan K.L."/>
            <person name="Berriman M."/>
            <person name="Tomley F."/>
            <person name="Pain A."/>
        </authorList>
    </citation>
    <scope>NUCLEOTIDE SEQUENCE [LARGE SCALE GENOMIC DNA]</scope>
    <source>
        <strain evidence="4">Houghton</strain>
    </source>
</reference>
<dbReference type="GO" id="GO:0060285">
    <property type="term" value="P:cilium-dependent cell motility"/>
    <property type="evidence" value="ECO:0007669"/>
    <property type="project" value="TreeGrafter"/>
</dbReference>
<dbReference type="AlphaFoldDB" id="U6LMK0"/>
<dbReference type="OrthoDB" id="347093at2759"/>
<keyword evidence="1 2" id="KW-0175">Coiled coil</keyword>
<evidence type="ECO:0000256" key="1">
    <source>
        <dbReference type="ARBA" id="ARBA00023054"/>
    </source>
</evidence>
<dbReference type="EMBL" id="HG711431">
    <property type="protein sequence ID" value="CDJ49020.1"/>
    <property type="molecule type" value="Genomic_DNA"/>
</dbReference>
<evidence type="ECO:0000256" key="3">
    <source>
        <dbReference type="SAM" id="MobiDB-lite"/>
    </source>
</evidence>
<evidence type="ECO:0000313" key="4">
    <source>
        <dbReference type="EMBL" id="CDJ49020.1"/>
    </source>
</evidence>
<sequence>MSDPPDTAARPPGSAPGAVASKDISTAAALASETAVALLSAAAETAAATMETEGHLPKTHKGPSDSTSKSLWNTDNDDNGHCETSPEQSQYGEQQNPSTIKSAGAPKYSSEQKNRASTTVEEEDDLPAFADEESIALHGQIRDKERLLARQGTELGQKAERVVLMKQHLQQLKAEADYLENLVAAKEAHINSDKHMEGVAVRQASKLKSEMQQQQQQQQQLYSRLTALQVDVAKGQEQMDCFKLRMKWNEEELAQWRSAAHQKEEDLACIAEFKRKDDVRAAGLMAQAQRASAEVTEAKKRLQEEQTAARAARAELQRSLEYFAEQQKDRALLIAQGKAQRTLAKVDEEDSRCANNVGDIRLACASLDRELQSIVKQKEKLVLAESLRKLEVTRLHEELEACADASLEAENRKVQHQLQVQEALAAMELELDGARGQLRAVEEERRKLVKEAAERRSKLSALEARYENVVQSSQTADGAGRSQAYYVIRVGQEREELQRKGAEMHRRLQSASVEVQGLEASLRDVSLSNSRLRSRLQQEIGVVGALHEERAEKEGALFLRNHMVFTQQQQICALKEAIEKEERCLKQTRQQHQCILNRLREVDEQKRNLQKESNYIDEKLQRSMKQRFRVQTSMQKRRACTAPSTQATEANEETKLCNAEIQCHAECLEGMLQSLYRSMGPTVASQPDAFESLQRALGEGKNTRRYIAIFGQAPC</sequence>
<feature type="region of interest" description="Disordered" evidence="3">
    <location>
        <begin position="1"/>
        <end position="20"/>
    </location>
</feature>
<evidence type="ECO:0000313" key="5">
    <source>
        <dbReference type="Proteomes" id="UP000030750"/>
    </source>
</evidence>
<accession>U6LMK0</accession>
<dbReference type="InterPro" id="IPR033290">
    <property type="entry name" value="CCDC39"/>
</dbReference>
<dbReference type="GO" id="GO:0003341">
    <property type="term" value="P:cilium movement"/>
    <property type="evidence" value="ECO:0007669"/>
    <property type="project" value="InterPro"/>
</dbReference>
<feature type="coiled-coil region" evidence="2">
    <location>
        <begin position="585"/>
        <end position="612"/>
    </location>
</feature>
<protein>
    <submittedName>
        <fullName evidence="4">Uncharacterized protein</fullName>
    </submittedName>
</protein>
<feature type="coiled-coil region" evidence="2">
    <location>
        <begin position="169"/>
        <end position="224"/>
    </location>
</feature>
<feature type="region of interest" description="Disordered" evidence="3">
    <location>
        <begin position="45"/>
        <end position="126"/>
    </location>
</feature>
<dbReference type="GO" id="GO:0036159">
    <property type="term" value="P:inner dynein arm assembly"/>
    <property type="evidence" value="ECO:0007669"/>
    <property type="project" value="InterPro"/>
</dbReference>
<feature type="compositionally biased region" description="Polar residues" evidence="3">
    <location>
        <begin position="64"/>
        <end position="74"/>
    </location>
</feature>
<name>U6LMK0_9EIME</name>
<keyword evidence="5" id="KW-1185">Reference proteome</keyword>
<dbReference type="GO" id="GO:0005930">
    <property type="term" value="C:axoneme"/>
    <property type="evidence" value="ECO:0007669"/>
    <property type="project" value="InterPro"/>
</dbReference>
<dbReference type="PANTHER" id="PTHR18962">
    <property type="entry name" value="COILED-COIL DOMAIN-CONTAINING PROTEIN 39"/>
    <property type="match status" value="1"/>
</dbReference>
<feature type="compositionally biased region" description="Polar residues" evidence="3">
    <location>
        <begin position="109"/>
        <end position="119"/>
    </location>
</feature>